<comment type="caution">
    <text evidence="1">The sequence shown here is derived from an EMBL/GenBank/DDBJ whole genome shotgun (WGS) entry which is preliminary data.</text>
</comment>
<reference evidence="1 2" key="1">
    <citation type="submission" date="2016-01" db="EMBL/GenBank/DDBJ databases">
        <title>Highly variable Streptococcus oralis are common among viridans streptococci isolated from primates.</title>
        <authorList>
            <person name="Denapaite D."/>
            <person name="Rieger M."/>
            <person name="Koendgen S."/>
            <person name="Brueckner R."/>
            <person name="Ochigava I."/>
            <person name="Kappeler P."/>
            <person name="Maetz-Rensing K."/>
            <person name="Leendertz F."/>
            <person name="Hakenbeck R."/>
        </authorList>
    </citation>
    <scope>NUCLEOTIDE SEQUENCE [LARGE SCALE GENOMIC DNA]</scope>
    <source>
        <strain evidence="1 2">10712</strain>
    </source>
</reference>
<sequence>MKLAVITDSSAYLSADTLQREDLFVLDIPVNIDGEEYVEGINLTAEEFLPKNGSGF</sequence>
<protein>
    <submittedName>
        <fullName evidence="1">DegV family protein</fullName>
    </submittedName>
</protein>
<gene>
    <name evidence="1" type="ORF">SMI10712_01428</name>
</gene>
<evidence type="ECO:0000313" key="1">
    <source>
        <dbReference type="EMBL" id="KYF34752.1"/>
    </source>
</evidence>
<dbReference type="EMBL" id="LROT01000012">
    <property type="protein sequence ID" value="KYF34752.1"/>
    <property type="molecule type" value="Genomic_DNA"/>
</dbReference>
<dbReference type="SUPFAM" id="SSF82549">
    <property type="entry name" value="DAK1/DegV-like"/>
    <property type="match status" value="1"/>
</dbReference>
<name>A0A150NMQ9_STRMT</name>
<dbReference type="Proteomes" id="UP000075618">
    <property type="component" value="Unassembled WGS sequence"/>
</dbReference>
<dbReference type="PROSITE" id="PS51482">
    <property type="entry name" value="DEGV"/>
    <property type="match status" value="1"/>
</dbReference>
<dbReference type="Pfam" id="PF02645">
    <property type="entry name" value="DegV"/>
    <property type="match status" value="1"/>
</dbReference>
<proteinExistence type="predicted"/>
<accession>A0A150NMQ9</accession>
<evidence type="ECO:0000313" key="2">
    <source>
        <dbReference type="Proteomes" id="UP000075618"/>
    </source>
</evidence>
<dbReference type="Gene3D" id="3.40.50.10170">
    <property type="match status" value="1"/>
</dbReference>
<dbReference type="PATRIC" id="fig|28037.237.peg.439"/>
<dbReference type="AlphaFoldDB" id="A0A150NMQ9"/>
<dbReference type="InterPro" id="IPR003797">
    <property type="entry name" value="DegV"/>
</dbReference>
<organism evidence="1 2">
    <name type="scientific">Streptococcus mitis</name>
    <dbReference type="NCBI Taxonomy" id="28037"/>
    <lineage>
        <taxon>Bacteria</taxon>
        <taxon>Bacillati</taxon>
        <taxon>Bacillota</taxon>
        <taxon>Bacilli</taxon>
        <taxon>Lactobacillales</taxon>
        <taxon>Streptococcaceae</taxon>
        <taxon>Streptococcus</taxon>
        <taxon>Streptococcus mitis group</taxon>
    </lineage>
</organism>